<organism evidence="1 2">
    <name type="scientific">Photobacterium rosenbergii</name>
    <dbReference type="NCBI Taxonomy" id="294936"/>
    <lineage>
        <taxon>Bacteria</taxon>
        <taxon>Pseudomonadati</taxon>
        <taxon>Pseudomonadota</taxon>
        <taxon>Gammaproteobacteria</taxon>
        <taxon>Vibrionales</taxon>
        <taxon>Vibrionaceae</taxon>
        <taxon>Photobacterium</taxon>
    </lineage>
</organism>
<comment type="caution">
    <text evidence="1">The sequence shown here is derived from an EMBL/GenBank/DDBJ whole genome shotgun (WGS) entry which is preliminary data.</text>
</comment>
<gene>
    <name evidence="1" type="ORF">C9J01_09855</name>
</gene>
<dbReference type="EMBL" id="PYMB01000003">
    <property type="protein sequence ID" value="PSW13157.1"/>
    <property type="molecule type" value="Genomic_DNA"/>
</dbReference>
<evidence type="ECO:0000313" key="1">
    <source>
        <dbReference type="EMBL" id="PSW13157.1"/>
    </source>
</evidence>
<reference evidence="1 2" key="1">
    <citation type="submission" date="2018-03" db="EMBL/GenBank/DDBJ databases">
        <title>Whole genome sequencing of Histamine producing bacteria.</title>
        <authorList>
            <person name="Butler K."/>
        </authorList>
    </citation>
    <scope>NUCLEOTIDE SEQUENCE [LARGE SCALE GENOMIC DNA]</scope>
    <source>
        <strain evidence="1 2">DSM 19138</strain>
    </source>
</reference>
<evidence type="ECO:0000313" key="2">
    <source>
        <dbReference type="Proteomes" id="UP000241346"/>
    </source>
</evidence>
<dbReference type="AlphaFoldDB" id="A0A2T3NF13"/>
<protein>
    <submittedName>
        <fullName evidence="1">Uncharacterized protein</fullName>
    </submittedName>
</protein>
<sequence length="92" mass="10151">MRLMLRFSIPAKKGNEAVADGTLGIAFKNLVEKVNPEAAYFHLDDGCRAGTIIFEATEQLSMAEINEPLFAMLEAKIDIQPAISLDELLEKL</sequence>
<proteinExistence type="predicted"/>
<dbReference type="RefSeq" id="WP_107297983.1">
    <property type="nucleotide sequence ID" value="NZ_PYMB01000003.1"/>
</dbReference>
<accession>A0A2T3NF13</accession>
<name>A0A2T3NF13_9GAMM</name>
<dbReference type="OrthoDB" id="120749at2"/>
<dbReference type="Proteomes" id="UP000241346">
    <property type="component" value="Unassembled WGS sequence"/>
</dbReference>